<reference evidence="1" key="1">
    <citation type="submission" date="2021-03" db="EMBL/GenBank/DDBJ databases">
        <title>Draft genome sequence of rust myrtle Austropuccinia psidii MF-1, a brazilian biotype.</title>
        <authorList>
            <person name="Quecine M.C."/>
            <person name="Pachon D.M.R."/>
            <person name="Bonatelli M.L."/>
            <person name="Correr F.H."/>
            <person name="Franceschini L.M."/>
            <person name="Leite T.F."/>
            <person name="Margarido G.R.A."/>
            <person name="Almeida C.A."/>
            <person name="Ferrarezi J.A."/>
            <person name="Labate C.A."/>
        </authorList>
    </citation>
    <scope>NUCLEOTIDE SEQUENCE</scope>
    <source>
        <strain evidence="1">MF-1</strain>
    </source>
</reference>
<dbReference type="AlphaFoldDB" id="A0A9Q3D8S2"/>
<organism evidence="1 2">
    <name type="scientific">Austropuccinia psidii MF-1</name>
    <dbReference type="NCBI Taxonomy" id="1389203"/>
    <lineage>
        <taxon>Eukaryota</taxon>
        <taxon>Fungi</taxon>
        <taxon>Dikarya</taxon>
        <taxon>Basidiomycota</taxon>
        <taxon>Pucciniomycotina</taxon>
        <taxon>Pucciniomycetes</taxon>
        <taxon>Pucciniales</taxon>
        <taxon>Sphaerophragmiaceae</taxon>
        <taxon>Austropuccinia</taxon>
    </lineage>
</organism>
<keyword evidence="2" id="KW-1185">Reference proteome</keyword>
<name>A0A9Q3D8S2_9BASI</name>
<proteinExistence type="predicted"/>
<comment type="caution">
    <text evidence="1">The sequence shown here is derived from an EMBL/GenBank/DDBJ whole genome shotgun (WGS) entry which is preliminary data.</text>
</comment>
<gene>
    <name evidence="1" type="ORF">O181_038901</name>
</gene>
<dbReference type="Proteomes" id="UP000765509">
    <property type="component" value="Unassembled WGS sequence"/>
</dbReference>
<accession>A0A9Q3D8S2</accession>
<protein>
    <submittedName>
        <fullName evidence="1">Uncharacterized protein</fullName>
    </submittedName>
</protein>
<sequence>MLRLQIAIQEYKGNMTIINKAGKIQNNADGLSRWELPNTSDNPVYVPTRVEPQIPIEGINITDVGKKFLEEVRERYKQDKNCHIFTALLDKDCNDESLSNFLDDIWKTSYDNGIFHSFDGILYHRSNTHVSWSYVVEC</sequence>
<dbReference type="EMBL" id="AVOT02015140">
    <property type="protein sequence ID" value="MBW0499186.1"/>
    <property type="molecule type" value="Genomic_DNA"/>
</dbReference>
<evidence type="ECO:0000313" key="2">
    <source>
        <dbReference type="Proteomes" id="UP000765509"/>
    </source>
</evidence>
<evidence type="ECO:0000313" key="1">
    <source>
        <dbReference type="EMBL" id="MBW0499186.1"/>
    </source>
</evidence>